<dbReference type="RefSeq" id="WP_255939705.1">
    <property type="nucleotide sequence ID" value="NZ_CP050467.1"/>
</dbReference>
<evidence type="ECO:0000313" key="2">
    <source>
        <dbReference type="Proteomes" id="UP001058687"/>
    </source>
</evidence>
<dbReference type="InterPro" id="IPR007833">
    <property type="entry name" value="Capsule_polysaccharide_synth"/>
</dbReference>
<gene>
    <name evidence="1" type="ORF">HB761_06420</name>
</gene>
<reference evidence="1" key="1">
    <citation type="submission" date="2020-03" db="EMBL/GenBank/DDBJ databases">
        <title>Five strains of Vibrio campbellii isolated from Mariana Trench.</title>
        <authorList>
            <person name="Liang J."/>
            <person name="Zhang X.-H."/>
        </authorList>
    </citation>
    <scope>NUCLEOTIDE SEQUENCE</scope>
    <source>
        <strain evidence="1">LJC014</strain>
    </source>
</reference>
<dbReference type="Proteomes" id="UP001058687">
    <property type="component" value="Chromosome 1"/>
</dbReference>
<protein>
    <recommendedName>
        <fullName evidence="3">Capsular biosynthesis protein</fullName>
    </recommendedName>
</protein>
<evidence type="ECO:0000313" key="1">
    <source>
        <dbReference type="EMBL" id="UTZ26432.1"/>
    </source>
</evidence>
<proteinExistence type="predicted"/>
<dbReference type="GO" id="GO:0015774">
    <property type="term" value="P:polysaccharide transport"/>
    <property type="evidence" value="ECO:0007669"/>
    <property type="project" value="InterPro"/>
</dbReference>
<organism evidence="1 2">
    <name type="scientific">Vibrio campbellii</name>
    <dbReference type="NCBI Taxonomy" id="680"/>
    <lineage>
        <taxon>Bacteria</taxon>
        <taxon>Pseudomonadati</taxon>
        <taxon>Pseudomonadota</taxon>
        <taxon>Gammaproteobacteria</taxon>
        <taxon>Vibrionales</taxon>
        <taxon>Vibrionaceae</taxon>
        <taxon>Vibrio</taxon>
    </lineage>
</organism>
<sequence length="436" mass="50380">MKENKQIGNVLSLDPMYSTLHARIADEYQGKKFALLSSFGLKHYLPGFEFYYIERQLQSKSIIISQTDLDVVKSMDSHFSALVRKVEKRELTDDELEYMAKFYVFLKQFAVDNGIKVVLLHNDLRWQHAIAVFVCRELSINYLVTEQGLFRPHTTVVDSFGVNAYSNVKNDYQKFLDKGEDLNRYIKNDVVTSSHDSWYSYINFFRYLIFSKVGQFLGTEARVVHKRHTFSEYVKRFYFHRINPLLSKKTPSDGDVVFGNTKKLVFVPLQLELDTQLLIHSDFSSNQEVINIIETAFYDAGLCNKYELVFKKHPNDQQEYNFSNFSKLTDVAIKTEFLRNVSLVISVNSSALLQVLSTSTPVITLGRSIYDVPGVAFHSNGKDLASDIKSQLNTTVDIDRRYHYVDYLKYVYSIQGAGNSFSKSQIEKIINKLTRN</sequence>
<dbReference type="GO" id="GO:0000271">
    <property type="term" value="P:polysaccharide biosynthetic process"/>
    <property type="evidence" value="ECO:0007669"/>
    <property type="project" value="InterPro"/>
</dbReference>
<accession>A0AAE9N0Q7</accession>
<dbReference type="AlphaFoldDB" id="A0AAE9N0Q7"/>
<evidence type="ECO:0008006" key="3">
    <source>
        <dbReference type="Google" id="ProtNLM"/>
    </source>
</evidence>
<dbReference type="Pfam" id="PF05159">
    <property type="entry name" value="Capsule_synth"/>
    <property type="match status" value="1"/>
</dbReference>
<name>A0AAE9N0Q7_9VIBR</name>
<dbReference type="EMBL" id="CP050467">
    <property type="protein sequence ID" value="UTZ26432.1"/>
    <property type="molecule type" value="Genomic_DNA"/>
</dbReference>